<feature type="domain" description="NAD-dependent epimerase/dehydratase" evidence="1">
    <location>
        <begin position="3"/>
        <end position="182"/>
    </location>
</feature>
<proteinExistence type="predicted"/>
<dbReference type="PANTHER" id="PTHR12126:SF11">
    <property type="entry name" value="NADH DEHYDROGENASE [UBIQUINONE] 1 ALPHA SUBCOMPLEX SUBUNIT 9, MITOCHONDRIAL"/>
    <property type="match status" value="1"/>
</dbReference>
<sequence length="295" mass="32351">MNVLLTGASGFIGRNLVAVMQAAGHRIVPVSRRHGFDVSRMTTPEAWMSLLESVDAVVNAVGIIAQDRQQRFATLHAQAPIALFQACTWAGVRRVVHISALGANESAFSAYHRSKRTADDALRSLDLDWLVLRPALIYGRGGTSAELFLRLTRLPRLPVVDDGQQHLQPVHISDVIDTLVQGLTVSSTRRTLDLVGPQTVSFADWLQLMRLAQGLPPTGLLRIPYPFALTMAYLGRGLNPLLHPDNLRMLQAGYLGDPGPWTQFLGRKPRAPWPAGFFTDARDALTDVQEGEANP</sequence>
<dbReference type="InterPro" id="IPR001509">
    <property type="entry name" value="Epimerase_deHydtase"/>
</dbReference>
<dbReference type="Pfam" id="PF01370">
    <property type="entry name" value="Epimerase"/>
    <property type="match status" value="1"/>
</dbReference>
<keyword evidence="3" id="KW-1185">Reference proteome</keyword>
<dbReference type="Proteomes" id="UP000078596">
    <property type="component" value="Chromosome"/>
</dbReference>
<gene>
    <name evidence="2" type="ORF">A9404_10765</name>
</gene>
<dbReference type="InterPro" id="IPR051207">
    <property type="entry name" value="ComplexI_NDUFA9_subunit"/>
</dbReference>
<dbReference type="PANTHER" id="PTHR12126">
    <property type="entry name" value="NADH-UBIQUINONE OXIDOREDUCTASE 39 KDA SUBUNIT-RELATED"/>
    <property type="match status" value="1"/>
</dbReference>
<organism evidence="2 3">
    <name type="scientific">Halothiobacillus diazotrophicus</name>
    <dbReference type="NCBI Taxonomy" id="1860122"/>
    <lineage>
        <taxon>Bacteria</taxon>
        <taxon>Pseudomonadati</taxon>
        <taxon>Pseudomonadota</taxon>
        <taxon>Gammaproteobacteria</taxon>
        <taxon>Chromatiales</taxon>
        <taxon>Halothiobacillaceae</taxon>
        <taxon>Halothiobacillus</taxon>
    </lineage>
</organism>
<dbReference type="Gene3D" id="3.40.50.720">
    <property type="entry name" value="NAD(P)-binding Rossmann-like Domain"/>
    <property type="match status" value="1"/>
</dbReference>
<evidence type="ECO:0000313" key="3">
    <source>
        <dbReference type="Proteomes" id="UP000078596"/>
    </source>
</evidence>
<name>A0A191ZIU1_9GAMM</name>
<accession>A0A191ZIU1</accession>
<evidence type="ECO:0000313" key="2">
    <source>
        <dbReference type="EMBL" id="ANJ67795.1"/>
    </source>
</evidence>
<dbReference type="SUPFAM" id="SSF51735">
    <property type="entry name" value="NAD(P)-binding Rossmann-fold domains"/>
    <property type="match status" value="1"/>
</dbReference>
<protein>
    <submittedName>
        <fullName evidence="2">Epimerase</fullName>
    </submittedName>
</protein>
<evidence type="ECO:0000259" key="1">
    <source>
        <dbReference type="Pfam" id="PF01370"/>
    </source>
</evidence>
<dbReference type="OrthoDB" id="9776313at2"/>
<dbReference type="EMBL" id="CP016027">
    <property type="protein sequence ID" value="ANJ67795.1"/>
    <property type="molecule type" value="Genomic_DNA"/>
</dbReference>
<dbReference type="KEGG" id="haz:A9404_10765"/>
<reference evidence="2 3" key="1">
    <citation type="submission" date="2016-06" db="EMBL/GenBank/DDBJ databases">
        <title>Insight into the functional genes involving in sulfur oxidation in Pearl River water.</title>
        <authorList>
            <person name="Luo J."/>
            <person name="Tan X."/>
            <person name="Lin W."/>
        </authorList>
    </citation>
    <scope>NUCLEOTIDE SEQUENCE [LARGE SCALE GENOMIC DNA]</scope>
    <source>
        <strain evidence="2 3">LS2</strain>
    </source>
</reference>
<dbReference type="STRING" id="1860122.A9404_10765"/>
<dbReference type="GO" id="GO:0044877">
    <property type="term" value="F:protein-containing complex binding"/>
    <property type="evidence" value="ECO:0007669"/>
    <property type="project" value="TreeGrafter"/>
</dbReference>
<dbReference type="InterPro" id="IPR036291">
    <property type="entry name" value="NAD(P)-bd_dom_sf"/>
</dbReference>
<dbReference type="RefSeq" id="WP_066101373.1">
    <property type="nucleotide sequence ID" value="NZ_CP016027.1"/>
</dbReference>
<dbReference type="AlphaFoldDB" id="A0A191ZIU1"/>